<gene>
    <name evidence="3" type="ORF">LtaPh_2605000</name>
</gene>
<keyword evidence="2" id="KW-0812">Transmembrane</keyword>
<feature type="compositionally biased region" description="Basic residues" evidence="1">
    <location>
        <begin position="284"/>
        <end position="297"/>
    </location>
</feature>
<feature type="transmembrane region" description="Helical" evidence="2">
    <location>
        <begin position="1181"/>
        <end position="1207"/>
    </location>
</feature>
<dbReference type="EMBL" id="BLBS01000035">
    <property type="protein sequence ID" value="GET89411.1"/>
    <property type="molecule type" value="Genomic_DNA"/>
</dbReference>
<comment type="caution">
    <text evidence="3">The sequence shown here is derived from an EMBL/GenBank/DDBJ whole genome shotgun (WGS) entry which is preliminary data.</text>
</comment>
<feature type="region of interest" description="Disordered" evidence="1">
    <location>
        <begin position="402"/>
        <end position="427"/>
    </location>
</feature>
<protein>
    <submittedName>
        <fullName evidence="3">Uncharacterized protein</fullName>
    </submittedName>
</protein>
<keyword evidence="2" id="KW-1133">Transmembrane helix</keyword>
<name>A0A640KJK2_LEITA</name>
<feature type="transmembrane region" description="Helical" evidence="2">
    <location>
        <begin position="1150"/>
        <end position="1169"/>
    </location>
</feature>
<keyword evidence="2" id="KW-0472">Membrane</keyword>
<dbReference type="OrthoDB" id="278776at2759"/>
<sequence>MPPRLHSIPFPEGAERAPFSYTRRVIVDDFEEGFADAEYTIRDMDLNGTLTFGHFACTRRRRIAISHMLDMTTTAHRHSSGYMHGEASAMPRRVFSHFPSLSTSPPIKNPPSPLPIDPLPSCFRPLRYARSARAWDAIAAGCVSEAKALSEADNDVVARAASCILGGDPRQGLILLESCVIATCVVLHERRRGVLTRASCVERHNAIALHWVQHRTQSHADIGRQLPYCDVNPLQVTEEEVCYVVLQSMQLIDLIEITRWYTVAFVLCTPDDAQCGSPSGGPCHKGKVSRKPKRTPLNHHCEDNVGDQSSVTLSPVGAQDWPEGKSFYDFSAASSQGLERDSAPEGVVSTAATCAASSDDGSVVPFNVWLRYFFALCETTCAERLLQTMSFRESSIASKTRNRGSISSASQGTPSKSLPRSGSTKGNGDNCHTSLLAGPLAGKRCRSVLRYRDRRGSDFPCGNPLLGRCESRTGSFYSSSFAAPRTVPVWFTAAMRPLDQEAAASLLLSHCAEWDVFFITAVTAFHTHHFRTCMMAASRFLHWAEEKGVMMDSMRTGDHRANAQRSSLPALAGVSGLQEYQVRLALLVRAWSGVQVGERLQFGKDVVALLDYAEDSLSYHVGCALALFGLPLPTAKETVMNATACFTGTVADAPPTSPHAVSAHSFSRNVQMYLYVVTESVHALTLLHLGMVEPAMRVAKTALDRAKSLKTSGNSSFCYDKDDAFLLDTLRRVVVISATALEDSASVLGVALSPHLLAYIAVCPAFFGGLCAGGIRVKAQSEVHRLVYPSNLPLYASTRQMIPFHMNRAVYLYHSRKLCGAWDDACCAVAMVDEVVGSVEFAFSDCFPLHVYYFACKVGYALLEELLLTDLEAAKASLLHSTNKEINGRKDAALQEDEILITEILHIWQDVVQRMVHFYPHSRLTELCYVQLNIVRGDRNSLRQAVILSECYPHSPAAQNLLTLALYFDHHVPEAADSAVKNLQAFPHSLEIIRMHRMLHKKNIGYRFDYRGILPTRYKPGLTKHRFTKRMALLIFLLAANVVVLCLTAYVNSSFVVDISDTMAGLAVRLQVPSPIPLFFGAIFFMHAITATLSTNNLISTILTDLFFVNSALNRALFCLRCIPLVNVINALLITFAGNGFLFESSSLTVVLYIFLGVLFIPFTTRVWFLPSVDEPKVEAMSWLAILGVDTVLALFLLVPHAILAVVEPYMSVVFYFYAPTPRPGLEAAELVPQSIRERLLLHMHYGHSMPPRFKVSSGSSFLYIRCLKWLYYRSHSSMETRYLAESQLEAEKYRVFPMSEGEEARVLFSNVSTMPLCGALTSTELNPASDTLLRGSIAVAQDKKGSAAGL</sequence>
<reference evidence="3" key="1">
    <citation type="submission" date="2019-11" db="EMBL/GenBank/DDBJ databases">
        <title>Leishmania tarentolae CDS.</title>
        <authorList>
            <person name="Goto Y."/>
            <person name="Yamagishi J."/>
        </authorList>
    </citation>
    <scope>NUCLEOTIDE SEQUENCE [LARGE SCALE GENOMIC DNA]</scope>
    <source>
        <strain evidence="3">Parrot Tar II</strain>
    </source>
</reference>
<dbReference type="VEuPathDB" id="TriTrypDB:LtaPh_2605000"/>
<feature type="transmembrane region" description="Helical" evidence="2">
    <location>
        <begin position="1032"/>
        <end position="1056"/>
    </location>
</feature>
<evidence type="ECO:0000256" key="2">
    <source>
        <dbReference type="SAM" id="Phobius"/>
    </source>
</evidence>
<feature type="transmembrane region" description="Helical" evidence="2">
    <location>
        <begin position="1076"/>
        <end position="1095"/>
    </location>
</feature>
<feature type="transmembrane region" description="Helical" evidence="2">
    <location>
        <begin position="756"/>
        <end position="775"/>
    </location>
</feature>
<feature type="region of interest" description="Disordered" evidence="1">
    <location>
        <begin position="275"/>
        <end position="301"/>
    </location>
</feature>
<accession>A0A640KJK2</accession>
<dbReference type="Proteomes" id="UP000419144">
    <property type="component" value="Unassembled WGS sequence"/>
</dbReference>
<proteinExistence type="predicted"/>
<organism evidence="3 4">
    <name type="scientific">Leishmania tarentolae</name>
    <name type="common">Sauroleishmania tarentolae</name>
    <dbReference type="NCBI Taxonomy" id="5689"/>
    <lineage>
        <taxon>Eukaryota</taxon>
        <taxon>Discoba</taxon>
        <taxon>Euglenozoa</taxon>
        <taxon>Kinetoplastea</taxon>
        <taxon>Metakinetoplastina</taxon>
        <taxon>Trypanosomatida</taxon>
        <taxon>Trypanosomatidae</taxon>
        <taxon>Leishmaniinae</taxon>
        <taxon>Leishmania</taxon>
        <taxon>lizard Leishmania</taxon>
    </lineage>
</organism>
<feature type="transmembrane region" description="Helical" evidence="2">
    <location>
        <begin position="1116"/>
        <end position="1138"/>
    </location>
</feature>
<evidence type="ECO:0000256" key="1">
    <source>
        <dbReference type="SAM" id="MobiDB-lite"/>
    </source>
</evidence>
<evidence type="ECO:0000313" key="3">
    <source>
        <dbReference type="EMBL" id="GET89411.1"/>
    </source>
</evidence>
<evidence type="ECO:0000313" key="4">
    <source>
        <dbReference type="Proteomes" id="UP000419144"/>
    </source>
</evidence>
<keyword evidence="4" id="KW-1185">Reference proteome</keyword>